<protein>
    <submittedName>
        <fullName evidence="6">Helix-turn-helix domain-containing protein</fullName>
    </submittedName>
</protein>
<dbReference type="SUPFAM" id="SSF46689">
    <property type="entry name" value="Homeodomain-like"/>
    <property type="match status" value="1"/>
</dbReference>
<evidence type="ECO:0000313" key="6">
    <source>
        <dbReference type="EMBL" id="MFC4314420.1"/>
    </source>
</evidence>
<dbReference type="InterPro" id="IPR014710">
    <property type="entry name" value="RmlC-like_jellyroll"/>
</dbReference>
<reference evidence="7" key="1">
    <citation type="journal article" date="2019" name="Int. J. Syst. Evol. Microbiol.">
        <title>The Global Catalogue of Microorganisms (GCM) 10K type strain sequencing project: providing services to taxonomists for standard genome sequencing and annotation.</title>
        <authorList>
            <consortium name="The Broad Institute Genomics Platform"/>
            <consortium name="The Broad Institute Genome Sequencing Center for Infectious Disease"/>
            <person name="Wu L."/>
            <person name="Ma J."/>
        </authorList>
    </citation>
    <scope>NUCLEOTIDE SEQUENCE [LARGE SCALE GENOMIC DNA]</scope>
    <source>
        <strain evidence="7">CGMCC 1.10759</strain>
    </source>
</reference>
<keyword evidence="2" id="KW-0238">DNA-binding</keyword>
<dbReference type="CDD" id="cd06999">
    <property type="entry name" value="cupin_HpaA-like_N"/>
    <property type="match status" value="1"/>
</dbReference>
<dbReference type="RefSeq" id="WP_380605582.1">
    <property type="nucleotide sequence ID" value="NZ_JBHSDU010000015.1"/>
</dbReference>
<evidence type="ECO:0000256" key="3">
    <source>
        <dbReference type="ARBA" id="ARBA00023163"/>
    </source>
</evidence>
<gene>
    <name evidence="6" type="ORF">ACFPN2_35470</name>
</gene>
<dbReference type="Proteomes" id="UP001595904">
    <property type="component" value="Unassembled WGS sequence"/>
</dbReference>
<dbReference type="PROSITE" id="PS01124">
    <property type="entry name" value="HTH_ARAC_FAMILY_2"/>
    <property type="match status" value="1"/>
</dbReference>
<keyword evidence="1" id="KW-0805">Transcription regulation</keyword>
<evidence type="ECO:0000259" key="5">
    <source>
        <dbReference type="PROSITE" id="PS01124"/>
    </source>
</evidence>
<evidence type="ECO:0000313" key="7">
    <source>
        <dbReference type="Proteomes" id="UP001595904"/>
    </source>
</evidence>
<evidence type="ECO:0000256" key="2">
    <source>
        <dbReference type="ARBA" id="ARBA00023125"/>
    </source>
</evidence>
<dbReference type="InterPro" id="IPR003313">
    <property type="entry name" value="AraC-bd"/>
</dbReference>
<dbReference type="InterPro" id="IPR047264">
    <property type="entry name" value="Cupin_HpaA-like_N"/>
</dbReference>
<dbReference type="InterPro" id="IPR018060">
    <property type="entry name" value="HTH_AraC"/>
</dbReference>
<evidence type="ECO:0000256" key="1">
    <source>
        <dbReference type="ARBA" id="ARBA00023015"/>
    </source>
</evidence>
<dbReference type="Pfam" id="PF02311">
    <property type="entry name" value="AraC_binding"/>
    <property type="match status" value="1"/>
</dbReference>
<organism evidence="6 7">
    <name type="scientific">Steroidobacter flavus</name>
    <dbReference type="NCBI Taxonomy" id="1842136"/>
    <lineage>
        <taxon>Bacteria</taxon>
        <taxon>Pseudomonadati</taxon>
        <taxon>Pseudomonadota</taxon>
        <taxon>Gammaproteobacteria</taxon>
        <taxon>Steroidobacterales</taxon>
        <taxon>Steroidobacteraceae</taxon>
        <taxon>Steroidobacter</taxon>
    </lineage>
</organism>
<dbReference type="InterPro" id="IPR050204">
    <property type="entry name" value="AraC_XylS_family_regulators"/>
</dbReference>
<evidence type="ECO:0000256" key="4">
    <source>
        <dbReference type="SAM" id="MobiDB-lite"/>
    </source>
</evidence>
<dbReference type="Gene3D" id="1.10.10.60">
    <property type="entry name" value="Homeodomain-like"/>
    <property type="match status" value="1"/>
</dbReference>
<dbReference type="InterPro" id="IPR009057">
    <property type="entry name" value="Homeodomain-like_sf"/>
</dbReference>
<keyword evidence="3" id="KW-0804">Transcription</keyword>
<dbReference type="Pfam" id="PF12833">
    <property type="entry name" value="HTH_18"/>
    <property type="match status" value="1"/>
</dbReference>
<dbReference type="SUPFAM" id="SSF51215">
    <property type="entry name" value="Regulatory protein AraC"/>
    <property type="match status" value="1"/>
</dbReference>
<dbReference type="InterPro" id="IPR037923">
    <property type="entry name" value="HTH-like"/>
</dbReference>
<feature type="region of interest" description="Disordered" evidence="4">
    <location>
        <begin position="294"/>
        <end position="314"/>
    </location>
</feature>
<proteinExistence type="predicted"/>
<sequence length="314" mass="35320">MSRVRFVGRTQGATVPRYHLYGETATGAGDWFVNVEPLADRCRANGWRIEPHSHPQFGQIVFVRGGAGLMTVETDRRPFSSPSVLIVPVNTVHGFEYGMDSDGWVLTVAEPYLRNLLDRMPELRAVWNEPRILSLAVDDEETSDIRSALLRLDRELDGRAAGNVIAAEACLLTVLVAILRRSETATSLRQNTTGNAVLVREFRELLERRYREGWTVAQFAAELKVPVAHLRGACLQVEGQPPSNLLHDRIMIEAKRILVYSDMSVAQVAYWLGFQDPAYFTRFFTRTCNESPSKYRERKRLSPTDVSRSAPAGS</sequence>
<keyword evidence="7" id="KW-1185">Reference proteome</keyword>
<dbReference type="Gene3D" id="2.60.120.10">
    <property type="entry name" value="Jelly Rolls"/>
    <property type="match status" value="1"/>
</dbReference>
<feature type="domain" description="HTH araC/xylS-type" evidence="5">
    <location>
        <begin position="200"/>
        <end position="298"/>
    </location>
</feature>
<dbReference type="PANTHER" id="PTHR46796">
    <property type="entry name" value="HTH-TYPE TRANSCRIPTIONAL ACTIVATOR RHAS-RELATED"/>
    <property type="match status" value="1"/>
</dbReference>
<comment type="caution">
    <text evidence="6">The sequence shown here is derived from an EMBL/GenBank/DDBJ whole genome shotgun (WGS) entry which is preliminary data.</text>
</comment>
<dbReference type="SMART" id="SM00342">
    <property type="entry name" value="HTH_ARAC"/>
    <property type="match status" value="1"/>
</dbReference>
<accession>A0ABV8T4H8</accession>
<name>A0ABV8T4H8_9GAMM</name>
<dbReference type="EMBL" id="JBHSDU010000015">
    <property type="protein sequence ID" value="MFC4314420.1"/>
    <property type="molecule type" value="Genomic_DNA"/>
</dbReference>